<dbReference type="Proteomes" id="UP000826656">
    <property type="component" value="Unassembled WGS sequence"/>
</dbReference>
<dbReference type="InterPro" id="IPR012337">
    <property type="entry name" value="RNaseH-like_sf"/>
</dbReference>
<dbReference type="Pfam" id="PF13456">
    <property type="entry name" value="RVT_3"/>
    <property type="match status" value="1"/>
</dbReference>
<sequence length="117" mass="12920">MGSFKCNSNGASKGNPGPSSGVFCIGNGEGNLIYAEVRRLFDGTNLVAEVVALRLGLEYCVQHNLLLVTLETDSLSLKNILDGIWEIPWSIVMEIKKIRMLMKDKEVTVEHILREGN</sequence>
<accession>A0ABQ7W6F2</accession>
<dbReference type="EMBL" id="JAIVGD010000003">
    <property type="protein sequence ID" value="KAH0776320.1"/>
    <property type="molecule type" value="Genomic_DNA"/>
</dbReference>
<evidence type="ECO:0000313" key="2">
    <source>
        <dbReference type="EMBL" id="KAH0776320.1"/>
    </source>
</evidence>
<organism evidence="2 3">
    <name type="scientific">Solanum tuberosum</name>
    <name type="common">Potato</name>
    <dbReference type="NCBI Taxonomy" id="4113"/>
    <lineage>
        <taxon>Eukaryota</taxon>
        <taxon>Viridiplantae</taxon>
        <taxon>Streptophyta</taxon>
        <taxon>Embryophyta</taxon>
        <taxon>Tracheophyta</taxon>
        <taxon>Spermatophyta</taxon>
        <taxon>Magnoliopsida</taxon>
        <taxon>eudicotyledons</taxon>
        <taxon>Gunneridae</taxon>
        <taxon>Pentapetalae</taxon>
        <taxon>asterids</taxon>
        <taxon>lamiids</taxon>
        <taxon>Solanales</taxon>
        <taxon>Solanaceae</taxon>
        <taxon>Solanoideae</taxon>
        <taxon>Solaneae</taxon>
        <taxon>Solanum</taxon>
    </lineage>
</organism>
<dbReference type="PANTHER" id="PTHR47723">
    <property type="entry name" value="OS05G0353850 PROTEIN"/>
    <property type="match status" value="1"/>
</dbReference>
<dbReference type="InterPro" id="IPR036397">
    <property type="entry name" value="RNaseH_sf"/>
</dbReference>
<name>A0ABQ7W6F2_SOLTU</name>
<evidence type="ECO:0000259" key="1">
    <source>
        <dbReference type="Pfam" id="PF13456"/>
    </source>
</evidence>
<keyword evidence="3" id="KW-1185">Reference proteome</keyword>
<proteinExistence type="predicted"/>
<comment type="caution">
    <text evidence="2">The sequence shown here is derived from an EMBL/GenBank/DDBJ whole genome shotgun (WGS) entry which is preliminary data.</text>
</comment>
<reference evidence="2 3" key="1">
    <citation type="journal article" date="2021" name="bioRxiv">
        <title>Chromosome-scale and haplotype-resolved genome assembly of a tetraploid potato cultivar.</title>
        <authorList>
            <person name="Sun H."/>
            <person name="Jiao W.-B."/>
            <person name="Krause K."/>
            <person name="Campoy J.A."/>
            <person name="Goel M."/>
            <person name="Folz-Donahue K."/>
            <person name="Kukat C."/>
            <person name="Huettel B."/>
            <person name="Schneeberger K."/>
        </authorList>
    </citation>
    <scope>NUCLEOTIDE SEQUENCE [LARGE SCALE GENOMIC DNA]</scope>
    <source>
        <strain evidence="2">SolTubOtavaFocal</strain>
        <tissue evidence="2">Leaves</tissue>
    </source>
</reference>
<gene>
    <name evidence="2" type="ORF">KY290_007731</name>
</gene>
<dbReference type="SUPFAM" id="SSF53098">
    <property type="entry name" value="Ribonuclease H-like"/>
    <property type="match status" value="1"/>
</dbReference>
<dbReference type="Gene3D" id="3.30.420.10">
    <property type="entry name" value="Ribonuclease H-like superfamily/Ribonuclease H"/>
    <property type="match status" value="1"/>
</dbReference>
<dbReference type="PANTHER" id="PTHR47723:SF24">
    <property type="entry name" value="RNASE H TYPE-1 DOMAIN-CONTAINING PROTEIN"/>
    <property type="match status" value="1"/>
</dbReference>
<dbReference type="CDD" id="cd06222">
    <property type="entry name" value="RNase_H_like"/>
    <property type="match status" value="1"/>
</dbReference>
<dbReference type="InterPro" id="IPR044730">
    <property type="entry name" value="RNase_H-like_dom_plant"/>
</dbReference>
<dbReference type="InterPro" id="IPR053151">
    <property type="entry name" value="RNase_H-like"/>
</dbReference>
<feature type="domain" description="RNase H type-1" evidence="1">
    <location>
        <begin position="7"/>
        <end position="117"/>
    </location>
</feature>
<evidence type="ECO:0000313" key="3">
    <source>
        <dbReference type="Proteomes" id="UP000826656"/>
    </source>
</evidence>
<protein>
    <recommendedName>
        <fullName evidence="1">RNase H type-1 domain-containing protein</fullName>
    </recommendedName>
</protein>
<dbReference type="InterPro" id="IPR002156">
    <property type="entry name" value="RNaseH_domain"/>
</dbReference>